<reference evidence="2" key="1">
    <citation type="submission" date="2016-11" db="UniProtKB">
        <authorList>
            <consortium name="WormBaseParasite"/>
        </authorList>
    </citation>
    <scope>IDENTIFICATION</scope>
    <source>
        <strain evidence="2">KR3021</strain>
    </source>
</reference>
<dbReference type="Proteomes" id="UP000095286">
    <property type="component" value="Unplaced"/>
</dbReference>
<sequence length="379" mass="43316">MIGHISLHNPSYPYHGGDTVKGTFYLHNKAEKYINSIQIIFKGKSSVTTYRKDSNGNRPKKAFDDGDDLKHKRYEPTNGNFTSKHVLMIDRTTYLADQLLSKGHHEYNFSFLIPEDYPYSFEGHIGHIRYKITAKINYRLYIPIGMDLDKKCHIPIIIAPHYSTSLSQTSTSKPIKTGGFRSTKRKCNKTDNNFDVTFITPKDDIQNLVIPGLDTCQRETSEDLYANSITRIGGLRNEFCNLLKEDINGSLSGTLKTVQGTKDVFELTFLNNTDYQLNSLQLFIIRQELYQSHKASDYFYVKYFGSDILKDVQPHSMLTPFKVRLSVSSDVPPSMDFNGNIKISYNFLIRIVGKKGKDKKVGKVFIPIKICRGDICIEE</sequence>
<dbReference type="WBParaSite" id="RSKR_0000607800.1">
    <property type="protein sequence ID" value="RSKR_0000607800.1"/>
    <property type="gene ID" value="RSKR_0000607800"/>
</dbReference>
<protein>
    <submittedName>
        <fullName evidence="2">Arrestin_N domain-containing protein</fullName>
    </submittedName>
</protein>
<accession>A0AC35TZ72</accession>
<proteinExistence type="predicted"/>
<name>A0AC35TZ72_9BILA</name>
<organism evidence="1 2">
    <name type="scientific">Rhabditophanes sp. KR3021</name>
    <dbReference type="NCBI Taxonomy" id="114890"/>
    <lineage>
        <taxon>Eukaryota</taxon>
        <taxon>Metazoa</taxon>
        <taxon>Ecdysozoa</taxon>
        <taxon>Nematoda</taxon>
        <taxon>Chromadorea</taxon>
        <taxon>Rhabditida</taxon>
        <taxon>Tylenchina</taxon>
        <taxon>Panagrolaimomorpha</taxon>
        <taxon>Strongyloidoidea</taxon>
        <taxon>Alloionematidae</taxon>
        <taxon>Rhabditophanes</taxon>
    </lineage>
</organism>
<evidence type="ECO:0000313" key="1">
    <source>
        <dbReference type="Proteomes" id="UP000095286"/>
    </source>
</evidence>
<evidence type="ECO:0000313" key="2">
    <source>
        <dbReference type="WBParaSite" id="RSKR_0000607800.1"/>
    </source>
</evidence>